<dbReference type="EMBL" id="APKE01000026">
    <property type="protein sequence ID" value="KAF0675376.1"/>
    <property type="molecule type" value="Genomic_DNA"/>
</dbReference>
<keyword evidence="1" id="KW-0812">Transmembrane</keyword>
<gene>
    <name evidence="2" type="ORF">PMES_02266</name>
</gene>
<keyword evidence="1" id="KW-0472">Membrane</keyword>
<protein>
    <recommendedName>
        <fullName evidence="4">Primosomal protein N' (Replication factor Y)-superfamily II helicase</fullName>
    </recommendedName>
</protein>
<dbReference type="PANTHER" id="PTHR37826:SF3">
    <property type="entry name" value="J DOMAIN-CONTAINING PROTEIN"/>
    <property type="match status" value="1"/>
</dbReference>
<keyword evidence="3" id="KW-1185">Reference proteome</keyword>
<reference evidence="2" key="1">
    <citation type="submission" date="2013-03" db="EMBL/GenBank/DDBJ databases">
        <title>Genome Sequence of the Profundibacterium mesophilum strain KAUST100406-0324T from Red Sea, a novel genus in the family Rhodobacteraceae.</title>
        <authorList>
            <person name="Essack M."/>
            <person name="Alam I."/>
            <person name="Lafi F."/>
            <person name="Alawi W."/>
            <person name="Kamanu F."/>
            <person name="Al-Suwailem A."/>
            <person name="Lee O.O."/>
            <person name="Xu Y."/>
            <person name="Bajic V."/>
            <person name="Qian P.-Y."/>
            <person name="Archer J."/>
        </authorList>
    </citation>
    <scope>NUCLEOTIDE SEQUENCE</scope>
    <source>
        <strain evidence="2">KAUST100406-0324</strain>
    </source>
</reference>
<organism evidence="2 3">
    <name type="scientific">Profundibacterium mesophilum KAUST100406-0324</name>
    <dbReference type="NCBI Taxonomy" id="1037889"/>
    <lineage>
        <taxon>Bacteria</taxon>
        <taxon>Pseudomonadati</taxon>
        <taxon>Pseudomonadota</taxon>
        <taxon>Alphaproteobacteria</taxon>
        <taxon>Rhodobacterales</taxon>
        <taxon>Roseobacteraceae</taxon>
        <taxon>Profundibacterium</taxon>
    </lineage>
</organism>
<evidence type="ECO:0000256" key="1">
    <source>
        <dbReference type="SAM" id="Phobius"/>
    </source>
</evidence>
<dbReference type="OrthoDB" id="3182597at2"/>
<sequence>MDDHRFPCDRCGSDMRFDPAGGKLLCDYCGNETLLENAVAPPLAEMDYETALRAALPSSQIEEIGVSPCPNCGALIEFAADSHATTCPFCATPVVAGTGAHRQIKPRGVLPFALSEREAHGAMTDWLGSLWFAPNGLSRYARKGRRLSGVYVPFWTFDAQTRSSYEGERGTVHVEHRTVMRDGRPERVPVQKVRWRRVRGRVARAFDDVLVLASRSIPRAHADALAPWDLTQLVPYTPGYLAGFDAEGYQVDLEEGFAAAREVMDRAIARDVRFDIGGDRQRVHAIRTEVSAVTFKHVLLPVWMAAYRYRGASYRFVVNAQTGRVQGERPYSAIKIALAVLLALVLAGGAAYVYQMQ</sequence>
<accession>A0A921TCP0</accession>
<dbReference type="PANTHER" id="PTHR37826">
    <property type="entry name" value="FLOTILLIN BAND_7_5 DOMAIN PROTEIN"/>
    <property type="match status" value="1"/>
</dbReference>
<evidence type="ECO:0000313" key="2">
    <source>
        <dbReference type="EMBL" id="KAF0675376.1"/>
    </source>
</evidence>
<comment type="caution">
    <text evidence="2">The sequence shown here is derived from an EMBL/GenBank/DDBJ whole genome shotgun (WGS) entry which is preliminary data.</text>
</comment>
<feature type="transmembrane region" description="Helical" evidence="1">
    <location>
        <begin position="336"/>
        <end position="354"/>
    </location>
</feature>
<proteinExistence type="predicted"/>
<evidence type="ECO:0000313" key="3">
    <source>
        <dbReference type="Proteomes" id="UP000698242"/>
    </source>
</evidence>
<dbReference type="RefSeq" id="WP_159965785.1">
    <property type="nucleotide sequence ID" value="NZ_APKE01000026.1"/>
</dbReference>
<dbReference type="AlphaFoldDB" id="A0A921TCP0"/>
<keyword evidence="1" id="KW-1133">Transmembrane helix</keyword>
<name>A0A921TCP0_9RHOB</name>
<evidence type="ECO:0008006" key="4">
    <source>
        <dbReference type="Google" id="ProtNLM"/>
    </source>
</evidence>
<dbReference type="Proteomes" id="UP000698242">
    <property type="component" value="Unassembled WGS sequence"/>
</dbReference>